<dbReference type="Proteomes" id="UP001060215">
    <property type="component" value="Chromosome 12"/>
</dbReference>
<reference evidence="1 2" key="1">
    <citation type="journal article" date="2022" name="Plant J.">
        <title>Chromosome-level genome of Camellia lanceoleosa provides a valuable resource for understanding genome evolution and self-incompatibility.</title>
        <authorList>
            <person name="Gong W."/>
            <person name="Xiao S."/>
            <person name="Wang L."/>
            <person name="Liao Z."/>
            <person name="Chang Y."/>
            <person name="Mo W."/>
            <person name="Hu G."/>
            <person name="Li W."/>
            <person name="Zhao G."/>
            <person name="Zhu H."/>
            <person name="Hu X."/>
            <person name="Ji K."/>
            <person name="Xiang X."/>
            <person name="Song Q."/>
            <person name="Yuan D."/>
            <person name="Jin S."/>
            <person name="Zhang L."/>
        </authorList>
    </citation>
    <scope>NUCLEOTIDE SEQUENCE [LARGE SCALE GENOMIC DNA]</scope>
    <source>
        <strain evidence="1">SQ_2022a</strain>
    </source>
</reference>
<organism evidence="1 2">
    <name type="scientific">Camellia lanceoleosa</name>
    <dbReference type="NCBI Taxonomy" id="1840588"/>
    <lineage>
        <taxon>Eukaryota</taxon>
        <taxon>Viridiplantae</taxon>
        <taxon>Streptophyta</taxon>
        <taxon>Embryophyta</taxon>
        <taxon>Tracheophyta</taxon>
        <taxon>Spermatophyta</taxon>
        <taxon>Magnoliopsida</taxon>
        <taxon>eudicotyledons</taxon>
        <taxon>Gunneridae</taxon>
        <taxon>Pentapetalae</taxon>
        <taxon>asterids</taxon>
        <taxon>Ericales</taxon>
        <taxon>Theaceae</taxon>
        <taxon>Camellia</taxon>
    </lineage>
</organism>
<keyword evidence="2" id="KW-1185">Reference proteome</keyword>
<evidence type="ECO:0000313" key="1">
    <source>
        <dbReference type="EMBL" id="KAI7995536.1"/>
    </source>
</evidence>
<accession>A0ACC0G684</accession>
<name>A0ACC0G684_9ERIC</name>
<dbReference type="EMBL" id="CM045769">
    <property type="protein sequence ID" value="KAI7995536.1"/>
    <property type="molecule type" value="Genomic_DNA"/>
</dbReference>
<comment type="caution">
    <text evidence="1">The sequence shown here is derived from an EMBL/GenBank/DDBJ whole genome shotgun (WGS) entry which is preliminary data.</text>
</comment>
<protein>
    <submittedName>
        <fullName evidence="1">Uncharacterized protein</fullName>
    </submittedName>
</protein>
<gene>
    <name evidence="1" type="ORF">LOK49_LG11G02803</name>
</gene>
<sequence length="457" mass="51993">MDSDSAYSSKEKGSKNEKLQNEFQKVTDDIKQELQVADLKRELTETTEEKEAEKMISDLKMEAETLNGENSNFLQELVTESSQLREKVGERERELASHTEMHETHKSETSARMGGLELVLDSLHTQKGEIEKQKADELSSLLKKLEEKEKEDEDEKDGNTDYSFSFSSSGLGSKSKDGEGLTEVEDGNVGNEEDEDEKDGNTDFSFSSSGLDTASIEKKRLAFVFLKLFQECKANLEDAERKIEEIEEEELQKSTEDSLSEKNIARQRKLEEDSFDFEVLIEETSARMRGLELELDSLRTQKGEIEKQKADQLSSLLKKLEEKDADQRKMLMKDLEREVDSQNSDFEFPTFADEIRPVFPIFGRDELDGVPASDASAVAESPERCKKNNERVKPTVAGGGVTVAPGRDRRRLLMPYRQEGFFANISKIPWWIKTIMNPGIQDILILDLLFSSDEQFL</sequence>
<evidence type="ECO:0000313" key="2">
    <source>
        <dbReference type="Proteomes" id="UP001060215"/>
    </source>
</evidence>
<proteinExistence type="predicted"/>